<dbReference type="KEGG" id="bbes:BESB_059490"/>
<dbReference type="SUPFAM" id="SSF52833">
    <property type="entry name" value="Thioredoxin-like"/>
    <property type="match status" value="1"/>
</dbReference>
<evidence type="ECO:0000259" key="1">
    <source>
        <dbReference type="Pfam" id="PF00462"/>
    </source>
</evidence>
<feature type="domain" description="Glutaredoxin" evidence="1">
    <location>
        <begin position="24"/>
        <end position="87"/>
    </location>
</feature>
<name>A0A2A9MI41_BESBE</name>
<dbReference type="Gene3D" id="3.40.30.10">
    <property type="entry name" value="Glutaredoxin"/>
    <property type="match status" value="1"/>
</dbReference>
<dbReference type="Pfam" id="PF00462">
    <property type="entry name" value="Glutaredoxin"/>
    <property type="match status" value="1"/>
</dbReference>
<dbReference type="GO" id="GO:0034599">
    <property type="term" value="P:cellular response to oxidative stress"/>
    <property type="evidence" value="ECO:0007669"/>
    <property type="project" value="TreeGrafter"/>
</dbReference>
<dbReference type="GO" id="GO:0015038">
    <property type="term" value="F:glutathione disulfide oxidoreductase activity"/>
    <property type="evidence" value="ECO:0007669"/>
    <property type="project" value="TreeGrafter"/>
</dbReference>
<proteinExistence type="predicted"/>
<dbReference type="OrthoDB" id="418495at2759"/>
<dbReference type="RefSeq" id="XP_029219071.1">
    <property type="nucleotide sequence ID" value="XM_029364363.1"/>
</dbReference>
<protein>
    <recommendedName>
        <fullName evidence="1">Glutaredoxin domain-containing protein</fullName>
    </recommendedName>
</protein>
<gene>
    <name evidence="2" type="ORF">BESB_059490</name>
</gene>
<dbReference type="PANTHER" id="PTHR45694:SF18">
    <property type="entry name" value="GLUTAREDOXIN-1-RELATED"/>
    <property type="match status" value="1"/>
</dbReference>
<dbReference type="InterPro" id="IPR036249">
    <property type="entry name" value="Thioredoxin-like_sf"/>
</dbReference>
<dbReference type="PANTHER" id="PTHR45694">
    <property type="entry name" value="GLUTAREDOXIN 2"/>
    <property type="match status" value="1"/>
</dbReference>
<dbReference type="VEuPathDB" id="ToxoDB:BESB_059490"/>
<dbReference type="EMBL" id="NWUJ01000005">
    <property type="protein sequence ID" value="PFH35062.1"/>
    <property type="molecule type" value="Genomic_DNA"/>
</dbReference>
<comment type="caution">
    <text evidence="2">The sequence shown here is derived from an EMBL/GenBank/DDBJ whole genome shotgun (WGS) entry which is preliminary data.</text>
</comment>
<evidence type="ECO:0000313" key="3">
    <source>
        <dbReference type="Proteomes" id="UP000224006"/>
    </source>
</evidence>
<dbReference type="GO" id="GO:0005737">
    <property type="term" value="C:cytoplasm"/>
    <property type="evidence" value="ECO:0007669"/>
    <property type="project" value="TreeGrafter"/>
</dbReference>
<keyword evidence="3" id="KW-1185">Reference proteome</keyword>
<dbReference type="GeneID" id="40310877"/>
<dbReference type="STRING" id="94643.A0A2A9MI41"/>
<dbReference type="AlphaFoldDB" id="A0A2A9MI41"/>
<dbReference type="Proteomes" id="UP000224006">
    <property type="component" value="Chromosome V"/>
</dbReference>
<organism evidence="2 3">
    <name type="scientific">Besnoitia besnoiti</name>
    <name type="common">Apicomplexan protozoan</name>
    <dbReference type="NCBI Taxonomy" id="94643"/>
    <lineage>
        <taxon>Eukaryota</taxon>
        <taxon>Sar</taxon>
        <taxon>Alveolata</taxon>
        <taxon>Apicomplexa</taxon>
        <taxon>Conoidasida</taxon>
        <taxon>Coccidia</taxon>
        <taxon>Eucoccidiorida</taxon>
        <taxon>Eimeriorina</taxon>
        <taxon>Sarcocystidae</taxon>
        <taxon>Besnoitia</taxon>
    </lineage>
</organism>
<accession>A0A2A9MI41</accession>
<evidence type="ECO:0000313" key="2">
    <source>
        <dbReference type="EMBL" id="PFH35062.1"/>
    </source>
</evidence>
<dbReference type="PROSITE" id="PS51354">
    <property type="entry name" value="GLUTAREDOXIN_2"/>
    <property type="match status" value="1"/>
</dbReference>
<reference evidence="2 3" key="1">
    <citation type="submission" date="2017-09" db="EMBL/GenBank/DDBJ databases">
        <title>Genome sequencing of Besnoitia besnoiti strain Bb-Ger1.</title>
        <authorList>
            <person name="Schares G."/>
            <person name="Venepally P."/>
            <person name="Lorenzi H.A."/>
        </authorList>
    </citation>
    <scope>NUCLEOTIDE SEQUENCE [LARGE SCALE GENOMIC DNA]</scope>
    <source>
        <strain evidence="2 3">Bb-Ger1</strain>
    </source>
</reference>
<dbReference type="InterPro" id="IPR002109">
    <property type="entry name" value="Glutaredoxin"/>
</dbReference>
<sequence>MSCGVKCDKEVGEHLCSLVKGHKVVVFTKEHDPLSFEVVETLKQINPKDLKIVDLDKCERKEEALDLLEKKTGARPGPRVFIDGKFVDDLETSLKDTDLREVLEKKCKDAGAL</sequence>